<feature type="signal peptide" evidence="2">
    <location>
        <begin position="1"/>
        <end position="26"/>
    </location>
</feature>
<evidence type="ECO:0000313" key="3">
    <source>
        <dbReference type="EMBL" id="CAE1255365.1"/>
    </source>
</evidence>
<dbReference type="AlphaFoldDB" id="A0A812C878"/>
<name>A0A812C878_ACAPH</name>
<sequence length="197" mass="22518">MAFYSRTASLLLLVTHLCSGTSQVTADPTSPNGIISCGTRLYISSSAEALRGRLTAYCSLSNISVCLSIYLSLFISIYLCLYLSIFVYIYLSLFISIYLSQDENLSLYRFLPYLRAFRIRDERTDILTFVKYLFFILFNTIFTCFSFSLFFFPYRLSPFLSHVSLSIHFSLSSLPLIGSRFFLSLNFTLTSLSLSLF</sequence>
<protein>
    <submittedName>
        <fullName evidence="3">Uncharacterized protein</fullName>
    </submittedName>
</protein>
<feature type="transmembrane region" description="Helical" evidence="1">
    <location>
        <begin position="69"/>
        <end position="99"/>
    </location>
</feature>
<gene>
    <name evidence="3" type="ORF">SPHA_29504</name>
</gene>
<organism evidence="3 4">
    <name type="scientific">Acanthosepion pharaonis</name>
    <name type="common">Pharaoh cuttlefish</name>
    <name type="synonym">Sepia pharaonis</name>
    <dbReference type="NCBI Taxonomy" id="158019"/>
    <lineage>
        <taxon>Eukaryota</taxon>
        <taxon>Metazoa</taxon>
        <taxon>Spiralia</taxon>
        <taxon>Lophotrochozoa</taxon>
        <taxon>Mollusca</taxon>
        <taxon>Cephalopoda</taxon>
        <taxon>Coleoidea</taxon>
        <taxon>Decapodiformes</taxon>
        <taxon>Sepiida</taxon>
        <taxon>Sepiina</taxon>
        <taxon>Sepiidae</taxon>
        <taxon>Acanthosepion</taxon>
    </lineage>
</organism>
<keyword evidence="1" id="KW-0472">Membrane</keyword>
<keyword evidence="1" id="KW-0812">Transmembrane</keyword>
<keyword evidence="4" id="KW-1185">Reference proteome</keyword>
<evidence type="ECO:0000256" key="1">
    <source>
        <dbReference type="SAM" id="Phobius"/>
    </source>
</evidence>
<feature type="transmembrane region" description="Helical" evidence="1">
    <location>
        <begin position="132"/>
        <end position="154"/>
    </location>
</feature>
<proteinExistence type="predicted"/>
<reference evidence="3" key="1">
    <citation type="submission" date="2021-01" db="EMBL/GenBank/DDBJ databases">
        <authorList>
            <person name="Li R."/>
            <person name="Bekaert M."/>
        </authorList>
    </citation>
    <scope>NUCLEOTIDE SEQUENCE</scope>
    <source>
        <strain evidence="3">Farmed</strain>
    </source>
</reference>
<dbReference type="EMBL" id="CAHIKZ030001176">
    <property type="protein sequence ID" value="CAE1255365.1"/>
    <property type="molecule type" value="Genomic_DNA"/>
</dbReference>
<dbReference type="Proteomes" id="UP000597762">
    <property type="component" value="Unassembled WGS sequence"/>
</dbReference>
<evidence type="ECO:0000256" key="2">
    <source>
        <dbReference type="SAM" id="SignalP"/>
    </source>
</evidence>
<evidence type="ECO:0000313" key="4">
    <source>
        <dbReference type="Proteomes" id="UP000597762"/>
    </source>
</evidence>
<feature type="transmembrane region" description="Helical" evidence="1">
    <location>
        <begin position="174"/>
        <end position="196"/>
    </location>
</feature>
<feature type="chain" id="PRO_5032709667" evidence="2">
    <location>
        <begin position="27"/>
        <end position="197"/>
    </location>
</feature>
<keyword evidence="2" id="KW-0732">Signal</keyword>
<comment type="caution">
    <text evidence="3">The sequence shown here is derived from an EMBL/GenBank/DDBJ whole genome shotgun (WGS) entry which is preliminary data.</text>
</comment>
<keyword evidence="1" id="KW-1133">Transmembrane helix</keyword>
<accession>A0A812C878</accession>